<dbReference type="Proteomes" id="UP000054279">
    <property type="component" value="Unassembled WGS sequence"/>
</dbReference>
<evidence type="ECO:0000256" key="1">
    <source>
        <dbReference type="SAM" id="Phobius"/>
    </source>
</evidence>
<dbReference type="OrthoDB" id="3223377at2759"/>
<accession>A0A0C9UWJ1</accession>
<keyword evidence="1" id="KW-0472">Membrane</keyword>
<dbReference type="AlphaFoldDB" id="A0A0C9UWJ1"/>
<sequence>LVYSLAVLDILQTAMMTDDAFHWFVFGFGNLSQLDNFLNSWDVVLLDAVISLIVQSFYCWRIYLLRKSFIIPVLILLVSQTTPIMHCIID</sequence>
<evidence type="ECO:0000313" key="2">
    <source>
        <dbReference type="EMBL" id="KIJ29510.1"/>
    </source>
</evidence>
<dbReference type="HOGENOM" id="CLU_2446818_0_0_1"/>
<name>A0A0C9UWJ1_SPHS4</name>
<protein>
    <submittedName>
        <fullName evidence="2">Uncharacterized protein</fullName>
    </submittedName>
</protein>
<proteinExistence type="predicted"/>
<dbReference type="PANTHER" id="PTHR40465">
    <property type="entry name" value="CHROMOSOME 1, WHOLE GENOME SHOTGUN SEQUENCE"/>
    <property type="match status" value="1"/>
</dbReference>
<feature type="transmembrane region" description="Helical" evidence="1">
    <location>
        <begin position="45"/>
        <end position="63"/>
    </location>
</feature>
<feature type="transmembrane region" description="Helical" evidence="1">
    <location>
        <begin position="69"/>
        <end position="89"/>
    </location>
</feature>
<keyword evidence="3" id="KW-1185">Reference proteome</keyword>
<dbReference type="PANTHER" id="PTHR40465:SF1">
    <property type="entry name" value="DUF6534 DOMAIN-CONTAINING PROTEIN"/>
    <property type="match status" value="1"/>
</dbReference>
<dbReference type="EMBL" id="KN837281">
    <property type="protein sequence ID" value="KIJ29510.1"/>
    <property type="molecule type" value="Genomic_DNA"/>
</dbReference>
<gene>
    <name evidence="2" type="ORF">M422DRAFT_188271</name>
</gene>
<feature type="non-terminal residue" evidence="2">
    <location>
        <position position="1"/>
    </location>
</feature>
<evidence type="ECO:0000313" key="3">
    <source>
        <dbReference type="Proteomes" id="UP000054279"/>
    </source>
</evidence>
<keyword evidence="1" id="KW-1133">Transmembrane helix</keyword>
<reference evidence="2 3" key="1">
    <citation type="submission" date="2014-06" db="EMBL/GenBank/DDBJ databases">
        <title>Evolutionary Origins and Diversification of the Mycorrhizal Mutualists.</title>
        <authorList>
            <consortium name="DOE Joint Genome Institute"/>
            <consortium name="Mycorrhizal Genomics Consortium"/>
            <person name="Kohler A."/>
            <person name="Kuo A."/>
            <person name="Nagy L.G."/>
            <person name="Floudas D."/>
            <person name="Copeland A."/>
            <person name="Barry K.W."/>
            <person name="Cichocki N."/>
            <person name="Veneault-Fourrey C."/>
            <person name="LaButti K."/>
            <person name="Lindquist E.A."/>
            <person name="Lipzen A."/>
            <person name="Lundell T."/>
            <person name="Morin E."/>
            <person name="Murat C."/>
            <person name="Riley R."/>
            <person name="Ohm R."/>
            <person name="Sun H."/>
            <person name="Tunlid A."/>
            <person name="Henrissat B."/>
            <person name="Grigoriev I.V."/>
            <person name="Hibbett D.S."/>
            <person name="Martin F."/>
        </authorList>
    </citation>
    <scope>NUCLEOTIDE SEQUENCE [LARGE SCALE GENOMIC DNA]</scope>
    <source>
        <strain evidence="2 3">SS14</strain>
    </source>
</reference>
<keyword evidence="1" id="KW-0812">Transmembrane</keyword>
<organism evidence="2 3">
    <name type="scientific">Sphaerobolus stellatus (strain SS14)</name>
    <dbReference type="NCBI Taxonomy" id="990650"/>
    <lineage>
        <taxon>Eukaryota</taxon>
        <taxon>Fungi</taxon>
        <taxon>Dikarya</taxon>
        <taxon>Basidiomycota</taxon>
        <taxon>Agaricomycotina</taxon>
        <taxon>Agaricomycetes</taxon>
        <taxon>Phallomycetidae</taxon>
        <taxon>Geastrales</taxon>
        <taxon>Sphaerobolaceae</taxon>
        <taxon>Sphaerobolus</taxon>
    </lineage>
</organism>